<accession>A0A540VK56</accession>
<dbReference type="EMBL" id="VIGC01000004">
    <property type="protein sequence ID" value="TQE97148.1"/>
    <property type="molecule type" value="Genomic_DNA"/>
</dbReference>
<evidence type="ECO:0000313" key="6">
    <source>
        <dbReference type="Proteomes" id="UP000317371"/>
    </source>
</evidence>
<reference evidence="5 6" key="1">
    <citation type="submission" date="2019-06" db="EMBL/GenBank/DDBJ databases">
        <title>Genome sequence of Litorilinea aerophila BAA-2444.</title>
        <authorList>
            <person name="Maclea K.S."/>
            <person name="Maurais E.G."/>
            <person name="Iannazzi L.C."/>
        </authorList>
    </citation>
    <scope>NUCLEOTIDE SEQUENCE [LARGE SCALE GENOMIC DNA]</scope>
    <source>
        <strain evidence="5 6">ATCC BAA-2444</strain>
    </source>
</reference>
<gene>
    <name evidence="5" type="ORF">FKZ61_03745</name>
</gene>
<comment type="caution">
    <text evidence="5">The sequence shown here is derived from an EMBL/GenBank/DDBJ whole genome shotgun (WGS) entry which is preliminary data.</text>
</comment>
<dbReference type="PANTHER" id="PTHR12128:SF66">
    <property type="entry name" value="4-HYDROXY-2-OXOGLUTARATE ALDOLASE, MITOCHONDRIAL"/>
    <property type="match status" value="1"/>
</dbReference>
<evidence type="ECO:0000256" key="1">
    <source>
        <dbReference type="ARBA" id="ARBA00007592"/>
    </source>
</evidence>
<dbReference type="GO" id="GO:0008840">
    <property type="term" value="F:4-hydroxy-tetrahydrodipicolinate synthase activity"/>
    <property type="evidence" value="ECO:0007669"/>
    <property type="project" value="TreeGrafter"/>
</dbReference>
<dbReference type="Proteomes" id="UP000317371">
    <property type="component" value="Unassembled WGS sequence"/>
</dbReference>
<dbReference type="OrthoDB" id="9782828at2"/>
<evidence type="ECO:0000256" key="4">
    <source>
        <dbReference type="PIRSR" id="PIRSR001365-2"/>
    </source>
</evidence>
<dbReference type="PRINTS" id="PR00146">
    <property type="entry name" value="DHPICSNTHASE"/>
</dbReference>
<dbReference type="InterPro" id="IPR013785">
    <property type="entry name" value="Aldolase_TIM"/>
</dbReference>
<sequence length="300" mass="33096">MSQPWRGIFVIVVTPFTSGYELDEESLRKEVRYCIEAGAHGLVGPANASEFPTLSDDERRRWIEIVVAEAGGQIPVIAATTSGHWLPALELSRHAQRVGADGIMAMPPHVLHPDAEGCYAYYKALSDGLEIPIFVQNYIGPVGTPMSPQLLARMCRELKHVDYLKEETLPEPRQISATIAAAGDACKGVFGGQGGIYMLDEYRRGACGNMPASQATEVHVAIWEKLEQGDEAGARQLFNRLLPLINFERMHGVAAYKEVLYRRGIFATRLSRAPGKYLDDLDRVELDAILADVEPLFTIS</sequence>
<dbReference type="SMART" id="SM01130">
    <property type="entry name" value="DHDPS"/>
    <property type="match status" value="1"/>
</dbReference>
<dbReference type="GO" id="GO:0005829">
    <property type="term" value="C:cytosol"/>
    <property type="evidence" value="ECO:0007669"/>
    <property type="project" value="TreeGrafter"/>
</dbReference>
<keyword evidence="6" id="KW-1185">Reference proteome</keyword>
<evidence type="ECO:0000256" key="2">
    <source>
        <dbReference type="ARBA" id="ARBA00023239"/>
    </source>
</evidence>
<dbReference type="InParanoid" id="A0A540VK56"/>
<dbReference type="InterPro" id="IPR002220">
    <property type="entry name" value="DapA-like"/>
</dbReference>
<organism evidence="5 6">
    <name type="scientific">Litorilinea aerophila</name>
    <dbReference type="NCBI Taxonomy" id="1204385"/>
    <lineage>
        <taxon>Bacteria</taxon>
        <taxon>Bacillati</taxon>
        <taxon>Chloroflexota</taxon>
        <taxon>Caldilineae</taxon>
        <taxon>Caldilineales</taxon>
        <taxon>Caldilineaceae</taxon>
        <taxon>Litorilinea</taxon>
    </lineage>
</organism>
<dbReference type="RefSeq" id="WP_141608744.1">
    <property type="nucleotide sequence ID" value="NZ_VIGC02000004.1"/>
</dbReference>
<feature type="binding site" evidence="4">
    <location>
        <position position="210"/>
    </location>
    <ligand>
        <name>pyruvate</name>
        <dbReference type="ChEBI" id="CHEBI:15361"/>
    </ligand>
</feature>
<comment type="similarity">
    <text evidence="1 3">Belongs to the DapA family.</text>
</comment>
<dbReference type="AlphaFoldDB" id="A0A540VK56"/>
<dbReference type="CDD" id="cd00408">
    <property type="entry name" value="DHDPS-like"/>
    <property type="match status" value="1"/>
</dbReference>
<protein>
    <submittedName>
        <fullName evidence="5">Dihydrodipicolinate synthase family protein</fullName>
    </submittedName>
</protein>
<evidence type="ECO:0000313" key="5">
    <source>
        <dbReference type="EMBL" id="TQE97148.1"/>
    </source>
</evidence>
<dbReference type="SUPFAM" id="SSF51569">
    <property type="entry name" value="Aldolase"/>
    <property type="match status" value="1"/>
</dbReference>
<dbReference type="Pfam" id="PF00701">
    <property type="entry name" value="DHDPS"/>
    <property type="match status" value="1"/>
</dbReference>
<dbReference type="Gene3D" id="3.20.20.70">
    <property type="entry name" value="Aldolase class I"/>
    <property type="match status" value="1"/>
</dbReference>
<evidence type="ECO:0000256" key="3">
    <source>
        <dbReference type="PIRNR" id="PIRNR001365"/>
    </source>
</evidence>
<name>A0A540VK56_9CHLR</name>
<dbReference type="PANTHER" id="PTHR12128">
    <property type="entry name" value="DIHYDRODIPICOLINATE SYNTHASE"/>
    <property type="match status" value="1"/>
</dbReference>
<keyword evidence="2 3" id="KW-0456">Lyase</keyword>
<proteinExistence type="inferred from homology"/>
<dbReference type="PIRSF" id="PIRSF001365">
    <property type="entry name" value="DHDPS"/>
    <property type="match status" value="1"/>
</dbReference>